<evidence type="ECO:0000259" key="10">
    <source>
        <dbReference type="PROSITE" id="PS50850"/>
    </source>
</evidence>
<name>A0ABR1T485_9PEZI</name>
<dbReference type="PROSITE" id="PS50850">
    <property type="entry name" value="MFS"/>
    <property type="match status" value="1"/>
</dbReference>
<evidence type="ECO:0000256" key="8">
    <source>
        <dbReference type="SAM" id="MobiDB-lite"/>
    </source>
</evidence>
<dbReference type="GeneID" id="92098345"/>
<dbReference type="InterPro" id="IPR011701">
    <property type="entry name" value="MFS"/>
</dbReference>
<dbReference type="EMBL" id="JAQQWL010000015">
    <property type="protein sequence ID" value="KAK8040866.1"/>
    <property type="molecule type" value="Genomic_DNA"/>
</dbReference>
<evidence type="ECO:0000256" key="2">
    <source>
        <dbReference type="ARBA" id="ARBA00022448"/>
    </source>
</evidence>
<evidence type="ECO:0000256" key="4">
    <source>
        <dbReference type="ARBA" id="ARBA00022692"/>
    </source>
</evidence>
<feature type="transmembrane region" description="Helical" evidence="9">
    <location>
        <begin position="122"/>
        <end position="142"/>
    </location>
</feature>
<keyword evidence="4 9" id="KW-0812">Transmembrane</keyword>
<feature type="transmembrane region" description="Helical" evidence="9">
    <location>
        <begin position="181"/>
        <end position="202"/>
    </location>
</feature>
<dbReference type="RefSeq" id="XP_066708411.1">
    <property type="nucleotide sequence ID" value="XM_066865282.1"/>
</dbReference>
<keyword evidence="6 9" id="KW-0472">Membrane</keyword>
<sequence>MSKLTPTLSRVLKPYHTHELHYEESPPALDDEGHLAFSLDDVENPKNWSSARRWWISFASVVAVINATFASSAPSGILQGISDEFSVTRQIAGLTITLFLLGYCAGPMVFAPLSEVILRSPLAAVLVYVFYVVFNFLCAFTQNFAGLLVGRFLTGTFASSTLSNAPAIMADLWDNKDRGKAMAFFTIMLQIGPALAPVVSGFLQLTIGWRWCFHVLTMFGAFSLCFVFTIPETYEPVLLRRKAARVRAARIPGFEDVLAPAEADGGSSSLMSILGTALLRPWRILFDPISFCVAVYITFLYTLIYMLFSIYPIIYQQHRHWNVGIGQLPVLATGIGGMIGGAIILYYEQKTAGLDLGRPRRPEDRLPLAMVPAVLFPGFLFWFAWAGNFNYVHWIVPPLAGTCVSLVIVIIFNSFTNYLVDTYKWYAASAIAINTVCRSASAASAPLWTGYMFDALGVGVGGSRIRARSKFAPTPVAGPRAQDEEATVGGGGGDQSGMESRDLTRGGVVGGSSSEGRIRWSMSHRATRRRLNARNDLKESV</sequence>
<keyword evidence="3" id="KW-1003">Cell membrane</keyword>
<evidence type="ECO:0000256" key="6">
    <source>
        <dbReference type="ARBA" id="ARBA00023136"/>
    </source>
</evidence>
<comment type="similarity">
    <text evidence="7">Belongs to the major facilitator superfamily. DHA1 family. Polyamines/proton antiporter (TC 2.A.1.2.16) subfamily.</text>
</comment>
<evidence type="ECO:0000313" key="12">
    <source>
        <dbReference type="Proteomes" id="UP001480595"/>
    </source>
</evidence>
<dbReference type="PANTHER" id="PTHR23502">
    <property type="entry name" value="MAJOR FACILITATOR SUPERFAMILY"/>
    <property type="match status" value="1"/>
</dbReference>
<evidence type="ECO:0000256" key="5">
    <source>
        <dbReference type="ARBA" id="ARBA00022989"/>
    </source>
</evidence>
<protein>
    <submittedName>
        <fullName evidence="11">MFS transporter</fullName>
    </submittedName>
</protein>
<keyword evidence="12" id="KW-1185">Reference proteome</keyword>
<organism evidence="11 12">
    <name type="scientific">Apiospora phragmitis</name>
    <dbReference type="NCBI Taxonomy" id="2905665"/>
    <lineage>
        <taxon>Eukaryota</taxon>
        <taxon>Fungi</taxon>
        <taxon>Dikarya</taxon>
        <taxon>Ascomycota</taxon>
        <taxon>Pezizomycotina</taxon>
        <taxon>Sordariomycetes</taxon>
        <taxon>Xylariomycetidae</taxon>
        <taxon>Amphisphaeriales</taxon>
        <taxon>Apiosporaceae</taxon>
        <taxon>Apiospora</taxon>
    </lineage>
</organism>
<evidence type="ECO:0000313" key="11">
    <source>
        <dbReference type="EMBL" id="KAK8040866.1"/>
    </source>
</evidence>
<feature type="transmembrane region" description="Helical" evidence="9">
    <location>
        <begin position="368"/>
        <end position="385"/>
    </location>
</feature>
<reference evidence="11 12" key="1">
    <citation type="submission" date="2023-01" db="EMBL/GenBank/DDBJ databases">
        <title>Analysis of 21 Apiospora genomes using comparative genomics revels a genus with tremendous synthesis potential of carbohydrate active enzymes and secondary metabolites.</title>
        <authorList>
            <person name="Sorensen T."/>
        </authorList>
    </citation>
    <scope>NUCLEOTIDE SEQUENCE [LARGE SCALE GENOMIC DNA]</scope>
    <source>
        <strain evidence="11 12">CBS 135458</strain>
    </source>
</reference>
<feature type="region of interest" description="Disordered" evidence="8">
    <location>
        <begin position="472"/>
        <end position="541"/>
    </location>
</feature>
<evidence type="ECO:0000256" key="7">
    <source>
        <dbReference type="ARBA" id="ARBA00038459"/>
    </source>
</evidence>
<feature type="transmembrane region" description="Helical" evidence="9">
    <location>
        <begin position="54"/>
        <end position="71"/>
    </location>
</feature>
<comment type="subcellular location">
    <subcellularLocation>
        <location evidence="1">Cell membrane</location>
        <topology evidence="1">Multi-pass membrane protein</topology>
    </subcellularLocation>
</comment>
<dbReference type="InterPro" id="IPR020846">
    <property type="entry name" value="MFS_dom"/>
</dbReference>
<dbReference type="InterPro" id="IPR036259">
    <property type="entry name" value="MFS_trans_sf"/>
</dbReference>
<feature type="transmembrane region" description="Helical" evidence="9">
    <location>
        <begin position="91"/>
        <end position="110"/>
    </location>
</feature>
<feature type="transmembrane region" description="Helical" evidence="9">
    <location>
        <begin position="326"/>
        <end position="347"/>
    </location>
</feature>
<feature type="domain" description="Major facilitator superfamily (MFS) profile" evidence="10">
    <location>
        <begin position="56"/>
        <end position="541"/>
    </location>
</feature>
<feature type="transmembrane region" description="Helical" evidence="9">
    <location>
        <begin position="391"/>
        <end position="415"/>
    </location>
</feature>
<comment type="caution">
    <text evidence="11">The sequence shown here is derived from an EMBL/GenBank/DDBJ whole genome shotgun (WGS) entry which is preliminary data.</text>
</comment>
<accession>A0ABR1T485</accession>
<dbReference type="Gene3D" id="1.20.1250.20">
    <property type="entry name" value="MFS general substrate transporter like domains"/>
    <property type="match status" value="1"/>
</dbReference>
<keyword evidence="5 9" id="KW-1133">Transmembrane helix</keyword>
<gene>
    <name evidence="11" type="ORF">PG994_013873</name>
</gene>
<dbReference type="PANTHER" id="PTHR23502:SF186">
    <property type="entry name" value="MAJOR FACILITATOR SUPERFAMILY (MFS) PROFILE DOMAIN-CONTAINING PROTEIN"/>
    <property type="match status" value="1"/>
</dbReference>
<evidence type="ECO:0000256" key="1">
    <source>
        <dbReference type="ARBA" id="ARBA00004651"/>
    </source>
</evidence>
<proteinExistence type="inferred from homology"/>
<keyword evidence="2" id="KW-0813">Transport</keyword>
<dbReference type="Proteomes" id="UP001480595">
    <property type="component" value="Unassembled WGS sequence"/>
</dbReference>
<dbReference type="SUPFAM" id="SSF103473">
    <property type="entry name" value="MFS general substrate transporter"/>
    <property type="match status" value="1"/>
</dbReference>
<feature type="transmembrane region" description="Helical" evidence="9">
    <location>
        <begin position="208"/>
        <end position="231"/>
    </location>
</feature>
<feature type="transmembrane region" description="Helical" evidence="9">
    <location>
        <begin position="289"/>
        <end position="314"/>
    </location>
</feature>
<dbReference type="Pfam" id="PF07690">
    <property type="entry name" value="MFS_1"/>
    <property type="match status" value="1"/>
</dbReference>
<evidence type="ECO:0000256" key="3">
    <source>
        <dbReference type="ARBA" id="ARBA00022475"/>
    </source>
</evidence>
<evidence type="ECO:0000256" key="9">
    <source>
        <dbReference type="SAM" id="Phobius"/>
    </source>
</evidence>